<reference evidence="2" key="1">
    <citation type="submission" date="2020-10" db="EMBL/GenBank/DDBJ databases">
        <authorList>
            <person name="Han B."/>
            <person name="Lu T."/>
            <person name="Zhao Q."/>
            <person name="Huang X."/>
            <person name="Zhao Y."/>
        </authorList>
    </citation>
    <scope>NUCLEOTIDE SEQUENCE</scope>
</reference>
<evidence type="ECO:0000256" key="1">
    <source>
        <dbReference type="SAM" id="MobiDB-lite"/>
    </source>
</evidence>
<gene>
    <name evidence="2" type="ORF">NCGR_LOCUS62407</name>
</gene>
<comment type="caution">
    <text evidence="2">The sequence shown here is derived from an EMBL/GenBank/DDBJ whole genome shotgun (WGS) entry which is preliminary data.</text>
</comment>
<dbReference type="AlphaFoldDB" id="A0A811S722"/>
<dbReference type="Proteomes" id="UP000604825">
    <property type="component" value="Unassembled WGS sequence"/>
</dbReference>
<evidence type="ECO:0000313" key="2">
    <source>
        <dbReference type="EMBL" id="CAD6338309.1"/>
    </source>
</evidence>
<feature type="region of interest" description="Disordered" evidence="1">
    <location>
        <begin position="1"/>
        <end position="45"/>
    </location>
</feature>
<proteinExistence type="predicted"/>
<organism evidence="2 3">
    <name type="scientific">Miscanthus lutarioriparius</name>
    <dbReference type="NCBI Taxonomy" id="422564"/>
    <lineage>
        <taxon>Eukaryota</taxon>
        <taxon>Viridiplantae</taxon>
        <taxon>Streptophyta</taxon>
        <taxon>Embryophyta</taxon>
        <taxon>Tracheophyta</taxon>
        <taxon>Spermatophyta</taxon>
        <taxon>Magnoliopsida</taxon>
        <taxon>Liliopsida</taxon>
        <taxon>Poales</taxon>
        <taxon>Poaceae</taxon>
        <taxon>PACMAD clade</taxon>
        <taxon>Panicoideae</taxon>
        <taxon>Andropogonodae</taxon>
        <taxon>Andropogoneae</taxon>
        <taxon>Saccharinae</taxon>
        <taxon>Miscanthus</taxon>
    </lineage>
</organism>
<protein>
    <submittedName>
        <fullName evidence="2">Uncharacterized protein</fullName>
    </submittedName>
</protein>
<evidence type="ECO:0000313" key="3">
    <source>
        <dbReference type="Proteomes" id="UP000604825"/>
    </source>
</evidence>
<keyword evidence="3" id="KW-1185">Reference proteome</keyword>
<accession>A0A811S722</accession>
<name>A0A811S722_9POAL</name>
<dbReference type="EMBL" id="CAJGYO010000019">
    <property type="protein sequence ID" value="CAD6338309.1"/>
    <property type="molecule type" value="Genomic_DNA"/>
</dbReference>
<sequence>MAGYLGSPSEDRRRMRTAGSVQVQQWGDRATAGRGERARREQRRRAVRLGRGRLGCGRGKRKGLGLYRPWAGPAVAAFVG</sequence>